<protein>
    <recommendedName>
        <fullName evidence="4">mannan endo-1,4-beta-mannosidase</fullName>
        <ecNumber evidence="4">3.2.1.78</ecNumber>
    </recommendedName>
</protein>
<evidence type="ECO:0000313" key="11">
    <source>
        <dbReference type="Proteomes" id="UP000620124"/>
    </source>
</evidence>
<feature type="domain" description="Glycoside hydrolase family 5" evidence="9">
    <location>
        <begin position="18"/>
        <end position="156"/>
    </location>
</feature>
<evidence type="ECO:0000256" key="4">
    <source>
        <dbReference type="ARBA" id="ARBA00012706"/>
    </source>
</evidence>
<dbReference type="Pfam" id="PF26410">
    <property type="entry name" value="GH5_mannosidase"/>
    <property type="match status" value="1"/>
</dbReference>
<evidence type="ECO:0000256" key="6">
    <source>
        <dbReference type="ARBA" id="ARBA00022729"/>
    </source>
</evidence>
<dbReference type="SUPFAM" id="SSF51445">
    <property type="entry name" value="(Trans)glycosidases"/>
    <property type="match status" value="1"/>
</dbReference>
<evidence type="ECO:0000259" key="9">
    <source>
        <dbReference type="Pfam" id="PF26410"/>
    </source>
</evidence>
<evidence type="ECO:0000256" key="2">
    <source>
        <dbReference type="ARBA" id="ARBA00004613"/>
    </source>
</evidence>
<name>A0A8H6XY80_9AGAR</name>
<proteinExistence type="inferred from homology"/>
<keyword evidence="6" id="KW-0732">Signal</keyword>
<accession>A0A8H6XY80</accession>
<dbReference type="OrthoDB" id="406631at2759"/>
<sequence>MPFALQATFKTYVQAVVTRYANEPTIMAWELANEPRCGGSNTVAFPTCNTTTITTWASTMSAFIKSLDSNHLVTIGNEGFFNRPSSNNFDFVYQGTLGIDFEANIKISTVDFATFHMYSGSWGESNTDPWGVQWITDHSTVMKSANKPVIMEEFGVVISTGVTGDLIWQAGSQLTNGPTPDDGYMIFPIDPVYALMQSHSKALKARG</sequence>
<dbReference type="Gene3D" id="3.20.20.80">
    <property type="entry name" value="Glycosidases"/>
    <property type="match status" value="1"/>
</dbReference>
<dbReference type="GO" id="GO:0005576">
    <property type="term" value="C:extracellular region"/>
    <property type="evidence" value="ECO:0007669"/>
    <property type="project" value="UniProtKB-SubCell"/>
</dbReference>
<keyword evidence="7" id="KW-0378">Hydrolase</keyword>
<comment type="similarity">
    <text evidence="3">Belongs to the glycosyl hydrolase 5 (cellulase A) family.</text>
</comment>
<dbReference type="GO" id="GO:0016985">
    <property type="term" value="F:mannan endo-1,4-beta-mannosidase activity"/>
    <property type="evidence" value="ECO:0007669"/>
    <property type="project" value="UniProtKB-EC"/>
</dbReference>
<dbReference type="GO" id="GO:0046355">
    <property type="term" value="P:mannan catabolic process"/>
    <property type="evidence" value="ECO:0007669"/>
    <property type="project" value="UniProtKB-ARBA"/>
</dbReference>
<dbReference type="InterPro" id="IPR001547">
    <property type="entry name" value="Glyco_hydro_5"/>
</dbReference>
<dbReference type="EC" id="3.2.1.78" evidence="4"/>
<dbReference type="PANTHER" id="PTHR31451:SF39">
    <property type="entry name" value="MANNAN ENDO-1,4-BETA-MANNOSIDASE 1"/>
    <property type="match status" value="1"/>
</dbReference>
<dbReference type="PANTHER" id="PTHR31451">
    <property type="match status" value="1"/>
</dbReference>
<evidence type="ECO:0000256" key="1">
    <source>
        <dbReference type="ARBA" id="ARBA00001678"/>
    </source>
</evidence>
<evidence type="ECO:0000256" key="7">
    <source>
        <dbReference type="ARBA" id="ARBA00022801"/>
    </source>
</evidence>
<evidence type="ECO:0000256" key="8">
    <source>
        <dbReference type="ARBA" id="ARBA00023295"/>
    </source>
</evidence>
<dbReference type="InterPro" id="IPR017853">
    <property type="entry name" value="GH"/>
</dbReference>
<keyword evidence="5" id="KW-0964">Secreted</keyword>
<comment type="catalytic activity">
    <reaction evidence="1">
        <text>Random hydrolysis of (1-&gt;4)-beta-D-mannosidic linkages in mannans, galactomannans and glucomannans.</text>
        <dbReference type="EC" id="3.2.1.78"/>
    </reaction>
</comment>
<evidence type="ECO:0000313" key="10">
    <source>
        <dbReference type="EMBL" id="KAF7348472.1"/>
    </source>
</evidence>
<dbReference type="Proteomes" id="UP000620124">
    <property type="component" value="Unassembled WGS sequence"/>
</dbReference>
<evidence type="ECO:0000256" key="5">
    <source>
        <dbReference type="ARBA" id="ARBA00022525"/>
    </source>
</evidence>
<dbReference type="EMBL" id="JACAZI010000011">
    <property type="protein sequence ID" value="KAF7348472.1"/>
    <property type="molecule type" value="Genomic_DNA"/>
</dbReference>
<keyword evidence="11" id="KW-1185">Reference proteome</keyword>
<organism evidence="10 11">
    <name type="scientific">Mycena venus</name>
    <dbReference type="NCBI Taxonomy" id="2733690"/>
    <lineage>
        <taxon>Eukaryota</taxon>
        <taxon>Fungi</taxon>
        <taxon>Dikarya</taxon>
        <taxon>Basidiomycota</taxon>
        <taxon>Agaricomycotina</taxon>
        <taxon>Agaricomycetes</taxon>
        <taxon>Agaricomycetidae</taxon>
        <taxon>Agaricales</taxon>
        <taxon>Marasmiineae</taxon>
        <taxon>Mycenaceae</taxon>
        <taxon>Mycena</taxon>
    </lineage>
</organism>
<keyword evidence="8" id="KW-0326">Glycosidase</keyword>
<comment type="caution">
    <text evidence="10">The sequence shown here is derived from an EMBL/GenBank/DDBJ whole genome shotgun (WGS) entry which is preliminary data.</text>
</comment>
<gene>
    <name evidence="10" type="ORF">MVEN_01364500</name>
</gene>
<dbReference type="InterPro" id="IPR045053">
    <property type="entry name" value="MAN-like"/>
</dbReference>
<dbReference type="AlphaFoldDB" id="A0A8H6XY80"/>
<comment type="subcellular location">
    <subcellularLocation>
        <location evidence="2">Secreted</location>
    </subcellularLocation>
</comment>
<evidence type="ECO:0000256" key="3">
    <source>
        <dbReference type="ARBA" id="ARBA00005641"/>
    </source>
</evidence>
<reference evidence="10" key="1">
    <citation type="submission" date="2020-05" db="EMBL/GenBank/DDBJ databases">
        <title>Mycena genomes resolve the evolution of fungal bioluminescence.</title>
        <authorList>
            <person name="Tsai I.J."/>
        </authorList>
    </citation>
    <scope>NUCLEOTIDE SEQUENCE</scope>
    <source>
        <strain evidence="10">CCC161011</strain>
    </source>
</reference>